<organism evidence="9 10">
    <name type="scientific">Clostridium autoethanogenum DSM 10061</name>
    <dbReference type="NCBI Taxonomy" id="1341692"/>
    <lineage>
        <taxon>Bacteria</taxon>
        <taxon>Bacillati</taxon>
        <taxon>Bacillota</taxon>
        <taxon>Clostridia</taxon>
        <taxon>Eubacteriales</taxon>
        <taxon>Clostridiaceae</taxon>
        <taxon>Clostridium</taxon>
    </lineage>
</organism>
<dbReference type="InterPro" id="IPR001732">
    <property type="entry name" value="UDP-Glc/GDP-Man_DH_N"/>
</dbReference>
<keyword evidence="4 7" id="KW-0560">Oxidoreductase</keyword>
<dbReference type="InterPro" id="IPR036220">
    <property type="entry name" value="UDP-Glc/GDP-Man_DH_C_sf"/>
</dbReference>
<evidence type="ECO:0000256" key="5">
    <source>
        <dbReference type="ARBA" id="ARBA00023027"/>
    </source>
</evidence>
<dbReference type="Gene3D" id="3.40.50.720">
    <property type="entry name" value="NAD(P)-binding Rossmann-like Domain"/>
    <property type="match status" value="2"/>
</dbReference>
<dbReference type="PIRSF" id="PIRSF500134">
    <property type="entry name" value="UDPglc_DH_bac"/>
    <property type="match status" value="1"/>
</dbReference>
<dbReference type="NCBIfam" id="TIGR03026">
    <property type="entry name" value="NDP-sugDHase"/>
    <property type="match status" value="1"/>
</dbReference>
<comment type="similarity">
    <text evidence="2 7">Belongs to the UDP-glucose/GDP-mannose dehydrogenase family.</text>
</comment>
<dbReference type="InterPro" id="IPR017476">
    <property type="entry name" value="UDP-Glc/GDP-Man"/>
</dbReference>
<reference evidence="10" key="1">
    <citation type="journal article" date="2014" name="Biotechnol. Biofuels">
        <title>Comparison of single-molecule sequencing and hybrid approaches for finishing the genome of Clostridium autoethanogenum and analysis of CRISPR systems in industrial relevant Clostridia.</title>
        <authorList>
            <person name="Brown S.D."/>
            <person name="Nagaraju S."/>
            <person name="Utturkar S."/>
            <person name="De Tissera S."/>
            <person name="Segovia S."/>
            <person name="Mitchell W."/>
            <person name="Land M.L."/>
            <person name="Dassanayake A."/>
            <person name="Kopke M."/>
        </authorList>
    </citation>
    <scope>NUCLEOTIDE SEQUENCE [LARGE SCALE GENOMIC DNA]</scope>
    <source>
        <strain evidence="10">DSM 10061</strain>
    </source>
</reference>
<evidence type="ECO:0000256" key="7">
    <source>
        <dbReference type="PIRNR" id="PIRNR000124"/>
    </source>
</evidence>
<dbReference type="PANTHER" id="PTHR43750">
    <property type="entry name" value="UDP-GLUCOSE 6-DEHYDROGENASE TUAD"/>
    <property type="match status" value="1"/>
</dbReference>
<gene>
    <name evidence="9" type="ORF">CAETHG_4009</name>
</gene>
<dbReference type="EMBL" id="CP006763">
    <property type="protein sequence ID" value="AGY78210.1"/>
    <property type="molecule type" value="Genomic_DNA"/>
</dbReference>
<dbReference type="Gene3D" id="1.20.5.100">
    <property type="entry name" value="Cytochrome c1, transmembrane anchor, C-terminal"/>
    <property type="match status" value="1"/>
</dbReference>
<protein>
    <recommendedName>
        <fullName evidence="3 7">UDP-glucose 6-dehydrogenase</fullName>
        <ecNumber evidence="3 7">1.1.1.22</ecNumber>
    </recommendedName>
</protein>
<dbReference type="SMART" id="SM00984">
    <property type="entry name" value="UDPG_MGDP_dh_C"/>
    <property type="match status" value="1"/>
</dbReference>
<name>A0ABM5NZS8_9CLOT</name>
<dbReference type="PIRSF" id="PIRSF000124">
    <property type="entry name" value="UDPglc_GDPman_dh"/>
    <property type="match status" value="1"/>
</dbReference>
<evidence type="ECO:0000313" key="9">
    <source>
        <dbReference type="EMBL" id="AGY78210.1"/>
    </source>
</evidence>
<dbReference type="EC" id="1.1.1.22" evidence="3 7"/>
<accession>A0ABM5NZS8</accession>
<dbReference type="InterPro" id="IPR008927">
    <property type="entry name" value="6-PGluconate_DH-like_C_sf"/>
</dbReference>
<evidence type="ECO:0000256" key="3">
    <source>
        <dbReference type="ARBA" id="ARBA00012954"/>
    </source>
</evidence>
<dbReference type="SUPFAM" id="SSF51735">
    <property type="entry name" value="NAD(P)-binding Rossmann-fold domains"/>
    <property type="match status" value="1"/>
</dbReference>
<dbReference type="RefSeq" id="WP_023163514.1">
    <property type="nucleotide sequence ID" value="NC_022592.1"/>
</dbReference>
<evidence type="ECO:0000256" key="1">
    <source>
        <dbReference type="ARBA" id="ARBA00004701"/>
    </source>
</evidence>
<dbReference type="Pfam" id="PF03721">
    <property type="entry name" value="UDPG_MGDP_dh_N"/>
    <property type="match status" value="1"/>
</dbReference>
<dbReference type="Proteomes" id="UP000017590">
    <property type="component" value="Chromosome"/>
</dbReference>
<comment type="catalytic activity">
    <reaction evidence="6 7">
        <text>UDP-alpha-D-glucose + 2 NAD(+) + H2O = UDP-alpha-D-glucuronate + 2 NADH + 3 H(+)</text>
        <dbReference type="Rhea" id="RHEA:23596"/>
        <dbReference type="ChEBI" id="CHEBI:15377"/>
        <dbReference type="ChEBI" id="CHEBI:15378"/>
        <dbReference type="ChEBI" id="CHEBI:57540"/>
        <dbReference type="ChEBI" id="CHEBI:57945"/>
        <dbReference type="ChEBI" id="CHEBI:58052"/>
        <dbReference type="ChEBI" id="CHEBI:58885"/>
        <dbReference type="EC" id="1.1.1.22"/>
    </reaction>
</comment>
<dbReference type="SUPFAM" id="SSF52413">
    <property type="entry name" value="UDP-glucose/GDP-mannose dehydrogenase C-terminal domain"/>
    <property type="match status" value="1"/>
</dbReference>
<feature type="domain" description="UDP-glucose/GDP-mannose dehydrogenase C-terminal" evidence="8">
    <location>
        <begin position="324"/>
        <end position="426"/>
    </location>
</feature>
<dbReference type="PROSITE" id="PS51257">
    <property type="entry name" value="PROKAR_LIPOPROTEIN"/>
    <property type="match status" value="1"/>
</dbReference>
<dbReference type="Pfam" id="PF03720">
    <property type="entry name" value="UDPG_MGDP_dh_C"/>
    <property type="match status" value="1"/>
</dbReference>
<evidence type="ECO:0000256" key="4">
    <source>
        <dbReference type="ARBA" id="ARBA00023002"/>
    </source>
</evidence>
<dbReference type="Pfam" id="PF00984">
    <property type="entry name" value="UDPG_MGDP_dh"/>
    <property type="match status" value="1"/>
</dbReference>
<dbReference type="SUPFAM" id="SSF48179">
    <property type="entry name" value="6-phosphogluconate dehydrogenase C-terminal domain-like"/>
    <property type="match status" value="1"/>
</dbReference>
<comment type="pathway">
    <text evidence="1">Nucleotide-sugar biosynthesis; UDP-alpha-D-glucuronate biosynthesis; UDP-alpha-D-glucuronate from UDP-alpha-D-glucose: step 1/1.</text>
</comment>
<keyword evidence="5 7" id="KW-0520">NAD</keyword>
<dbReference type="InterPro" id="IPR014026">
    <property type="entry name" value="UDP-Glc/GDP-Man_DH_dimer"/>
</dbReference>
<proteinExistence type="inferred from homology"/>
<dbReference type="InterPro" id="IPR014027">
    <property type="entry name" value="UDP-Glc/GDP-Man_DH_C"/>
</dbReference>
<dbReference type="InterPro" id="IPR028357">
    <property type="entry name" value="UDPglc_DH_bac"/>
</dbReference>
<keyword evidence="10" id="KW-1185">Reference proteome</keyword>
<dbReference type="PANTHER" id="PTHR43750:SF3">
    <property type="entry name" value="UDP-GLUCOSE 6-DEHYDROGENASE TUAD"/>
    <property type="match status" value="1"/>
</dbReference>
<evidence type="ECO:0000256" key="6">
    <source>
        <dbReference type="ARBA" id="ARBA00047473"/>
    </source>
</evidence>
<sequence>MKISVIGTGYVGLVTGACFSSKSNSVICVDIDKEKIQVLKEGNISIYEPGLNKIILDNMHNDNLKFTTDIKFAVKNSDIIFIAVGTPSANDNSTDLSSIFSAVKDIGKYMEDYKIIVNKSTVPVGTFSKIKKIIKDEITLRNIKLDFDVVSNPEFLREGSGINDFINPDRVIIGSSSDKAKCVIKDLYSNIVSRNRIICMSNAAAEMTKYASNAMLAARISFVNDISNLCDILGVNIEDVKLGMGRDKRIGPLFLNCGIGYGGSCFPKDIKSLIEIGNKNNYQMILLKAVEEINKNQTNIFIKKILKYFNFGTFSKNLAGKTFAVWGAAFKNDTDDIRESPAIIIIKELLKSGVKIFCYDPKAMKKAYNVFGNKICYSKDKYSILKNADALLILTEWDEFKEADFNIINSNLKDKVIFDGRNMYSLKYMLGKPFDYISMGRQPIYNCR</sequence>
<evidence type="ECO:0000313" key="10">
    <source>
        <dbReference type="Proteomes" id="UP000017590"/>
    </source>
</evidence>
<evidence type="ECO:0000256" key="2">
    <source>
        <dbReference type="ARBA" id="ARBA00006601"/>
    </source>
</evidence>
<dbReference type="InterPro" id="IPR036291">
    <property type="entry name" value="NAD(P)-bd_dom_sf"/>
</dbReference>
<evidence type="ECO:0000259" key="8">
    <source>
        <dbReference type="SMART" id="SM00984"/>
    </source>
</evidence>